<feature type="compositionally biased region" description="Basic residues" evidence="1">
    <location>
        <begin position="316"/>
        <end position="335"/>
    </location>
</feature>
<reference evidence="2" key="1">
    <citation type="submission" date="2020-03" db="EMBL/GenBank/DDBJ databases">
        <authorList>
            <person name="Weist P."/>
        </authorList>
    </citation>
    <scope>NUCLEOTIDE SEQUENCE</scope>
</reference>
<feature type="compositionally biased region" description="Polar residues" evidence="1">
    <location>
        <begin position="189"/>
        <end position="218"/>
    </location>
</feature>
<evidence type="ECO:0000256" key="1">
    <source>
        <dbReference type="SAM" id="MobiDB-lite"/>
    </source>
</evidence>
<feature type="region of interest" description="Disordered" evidence="1">
    <location>
        <begin position="308"/>
        <end position="344"/>
    </location>
</feature>
<proteinExistence type="predicted"/>
<gene>
    <name evidence="2" type="ORF">PLEPLA_LOCUS16672</name>
</gene>
<keyword evidence="3" id="KW-1185">Reference proteome</keyword>
<sequence>MPILTLAECQACSDREGEREGGMMGQTFPWQDPWDPAEGRVQPLKERLRAQQSISGLHLHNKWSSHGFSSAHTRAHTTYECIHSALISTRRRKPPYLPPKNYQLRKPTHHGKLKESQKRALDVNDLCDSSRWGKECQGLRGSVGDRQLKSTPGLHCSVEPLRWLGKGSSFASSKRFTLHQAAAKDRDGQAQNCSSGEQPSGDIQHNSSLRSATAGVSSVNTWDHARRCRRCNSPTQPANGPPCVPPSQLGFFRGNTASYHPQKSAAFYRSNSPHYAPNPKQLPTKRRGKKSAIPQFALQHLLEELAAESEGDAAREKKKSPPRHKLRLRSRRQREKRNAVNLNV</sequence>
<dbReference type="Proteomes" id="UP001153269">
    <property type="component" value="Unassembled WGS sequence"/>
</dbReference>
<protein>
    <submittedName>
        <fullName evidence="2">Uncharacterized protein</fullName>
    </submittedName>
</protein>
<dbReference type="AlphaFoldDB" id="A0A9N7UES4"/>
<feature type="region of interest" description="Disordered" evidence="1">
    <location>
        <begin position="92"/>
        <end position="114"/>
    </location>
</feature>
<comment type="caution">
    <text evidence="2">The sequence shown here is derived from an EMBL/GenBank/DDBJ whole genome shotgun (WGS) entry which is preliminary data.</text>
</comment>
<name>A0A9N7UES4_PLEPL</name>
<dbReference type="EMBL" id="CADEAL010001079">
    <property type="protein sequence ID" value="CAB1428698.1"/>
    <property type="molecule type" value="Genomic_DNA"/>
</dbReference>
<organism evidence="2 3">
    <name type="scientific">Pleuronectes platessa</name>
    <name type="common">European plaice</name>
    <dbReference type="NCBI Taxonomy" id="8262"/>
    <lineage>
        <taxon>Eukaryota</taxon>
        <taxon>Metazoa</taxon>
        <taxon>Chordata</taxon>
        <taxon>Craniata</taxon>
        <taxon>Vertebrata</taxon>
        <taxon>Euteleostomi</taxon>
        <taxon>Actinopterygii</taxon>
        <taxon>Neopterygii</taxon>
        <taxon>Teleostei</taxon>
        <taxon>Neoteleostei</taxon>
        <taxon>Acanthomorphata</taxon>
        <taxon>Carangaria</taxon>
        <taxon>Pleuronectiformes</taxon>
        <taxon>Pleuronectoidei</taxon>
        <taxon>Pleuronectidae</taxon>
        <taxon>Pleuronectes</taxon>
    </lineage>
</organism>
<evidence type="ECO:0000313" key="3">
    <source>
        <dbReference type="Proteomes" id="UP001153269"/>
    </source>
</evidence>
<feature type="region of interest" description="Disordered" evidence="1">
    <location>
        <begin position="268"/>
        <end position="291"/>
    </location>
</feature>
<evidence type="ECO:0000313" key="2">
    <source>
        <dbReference type="EMBL" id="CAB1428698.1"/>
    </source>
</evidence>
<accession>A0A9N7UES4</accession>
<feature type="region of interest" description="Disordered" evidence="1">
    <location>
        <begin position="181"/>
        <end position="218"/>
    </location>
</feature>